<name>X6M9P9_RETFI</name>
<proteinExistence type="predicted"/>
<evidence type="ECO:0000256" key="1">
    <source>
        <dbReference type="SAM" id="MobiDB-lite"/>
    </source>
</evidence>
<accession>X6M9P9</accession>
<organism evidence="2 3">
    <name type="scientific">Reticulomyxa filosa</name>
    <dbReference type="NCBI Taxonomy" id="46433"/>
    <lineage>
        <taxon>Eukaryota</taxon>
        <taxon>Sar</taxon>
        <taxon>Rhizaria</taxon>
        <taxon>Retaria</taxon>
        <taxon>Foraminifera</taxon>
        <taxon>Monothalamids</taxon>
        <taxon>Reticulomyxidae</taxon>
        <taxon>Reticulomyxa</taxon>
    </lineage>
</organism>
<feature type="region of interest" description="Disordered" evidence="1">
    <location>
        <begin position="1"/>
        <end position="38"/>
    </location>
</feature>
<protein>
    <submittedName>
        <fullName evidence="2">Uncharacterized protein</fullName>
    </submittedName>
</protein>
<keyword evidence="3" id="KW-1185">Reference proteome</keyword>
<evidence type="ECO:0000313" key="2">
    <source>
        <dbReference type="EMBL" id="ETO10733.1"/>
    </source>
</evidence>
<reference evidence="2 3" key="1">
    <citation type="journal article" date="2013" name="Curr. Biol.">
        <title>The Genome of the Foraminiferan Reticulomyxa filosa.</title>
        <authorList>
            <person name="Glockner G."/>
            <person name="Hulsmann N."/>
            <person name="Schleicher M."/>
            <person name="Noegel A.A."/>
            <person name="Eichinger L."/>
            <person name="Gallinger C."/>
            <person name="Pawlowski J."/>
            <person name="Sierra R."/>
            <person name="Euteneuer U."/>
            <person name="Pillet L."/>
            <person name="Moustafa A."/>
            <person name="Platzer M."/>
            <person name="Groth M."/>
            <person name="Szafranski K."/>
            <person name="Schliwa M."/>
        </authorList>
    </citation>
    <scope>NUCLEOTIDE SEQUENCE [LARGE SCALE GENOMIC DNA]</scope>
</reference>
<comment type="caution">
    <text evidence="2">The sequence shown here is derived from an EMBL/GenBank/DDBJ whole genome shotgun (WGS) entry which is preliminary data.</text>
</comment>
<feature type="compositionally biased region" description="Basic and acidic residues" evidence="1">
    <location>
        <begin position="1"/>
        <end position="10"/>
    </location>
</feature>
<dbReference type="EMBL" id="ASPP01023187">
    <property type="protein sequence ID" value="ETO10733.1"/>
    <property type="molecule type" value="Genomic_DNA"/>
</dbReference>
<dbReference type="AlphaFoldDB" id="X6M9P9"/>
<gene>
    <name evidence="2" type="ORF">RFI_26643</name>
</gene>
<dbReference type="Proteomes" id="UP000023152">
    <property type="component" value="Unassembled WGS sequence"/>
</dbReference>
<sequence>MHQIAHKDSDNDVESSDTDFNFGDMNLSDNDDSSNHSNRLALRVKTNTNLQQTEPKWFLNGKNVENIGKVNKDKPKKPLNREDEELNTKRYQCEYMYTIENYEVALRIVRDIFDNYNVKVEEHILFFIFCHLNAKTNKKIKN</sequence>
<evidence type="ECO:0000313" key="3">
    <source>
        <dbReference type="Proteomes" id="UP000023152"/>
    </source>
</evidence>